<dbReference type="InParanoid" id="A0A409WUZ8"/>
<keyword evidence="2" id="KW-1185">Reference proteome</keyword>
<dbReference type="AlphaFoldDB" id="A0A409WUZ8"/>
<gene>
    <name evidence="1" type="ORF">CVT26_013212</name>
</gene>
<sequence>MDRLATLNLMLCQSRSSDTPPVLQNRVYLDETVVATGFGAIAARSWIIKELNRSTPFYLERSRELEKVTDKIVKALDAVNGGLSRVEYVLLEQRRLLEKISATYDIPQMFRLSASAG</sequence>
<name>A0A409WUZ8_9AGAR</name>
<comment type="caution">
    <text evidence="1">The sequence shown here is derived from an EMBL/GenBank/DDBJ whole genome shotgun (WGS) entry which is preliminary data.</text>
</comment>
<evidence type="ECO:0000313" key="2">
    <source>
        <dbReference type="Proteomes" id="UP000284706"/>
    </source>
</evidence>
<dbReference type="Proteomes" id="UP000284706">
    <property type="component" value="Unassembled WGS sequence"/>
</dbReference>
<dbReference type="EMBL" id="NHYE01004757">
    <property type="protein sequence ID" value="PPQ82350.1"/>
    <property type="molecule type" value="Genomic_DNA"/>
</dbReference>
<protein>
    <submittedName>
        <fullName evidence="1">Uncharacterized protein</fullName>
    </submittedName>
</protein>
<evidence type="ECO:0000313" key="1">
    <source>
        <dbReference type="EMBL" id="PPQ82350.1"/>
    </source>
</evidence>
<proteinExistence type="predicted"/>
<organism evidence="1 2">
    <name type="scientific">Gymnopilus dilepis</name>
    <dbReference type="NCBI Taxonomy" id="231916"/>
    <lineage>
        <taxon>Eukaryota</taxon>
        <taxon>Fungi</taxon>
        <taxon>Dikarya</taxon>
        <taxon>Basidiomycota</taxon>
        <taxon>Agaricomycotina</taxon>
        <taxon>Agaricomycetes</taxon>
        <taxon>Agaricomycetidae</taxon>
        <taxon>Agaricales</taxon>
        <taxon>Agaricineae</taxon>
        <taxon>Hymenogastraceae</taxon>
        <taxon>Gymnopilus</taxon>
    </lineage>
</organism>
<reference evidence="1 2" key="1">
    <citation type="journal article" date="2018" name="Evol. Lett.">
        <title>Horizontal gene cluster transfer increased hallucinogenic mushroom diversity.</title>
        <authorList>
            <person name="Reynolds H.T."/>
            <person name="Vijayakumar V."/>
            <person name="Gluck-Thaler E."/>
            <person name="Korotkin H.B."/>
            <person name="Matheny P.B."/>
            <person name="Slot J.C."/>
        </authorList>
    </citation>
    <scope>NUCLEOTIDE SEQUENCE [LARGE SCALE GENOMIC DNA]</scope>
    <source>
        <strain evidence="1 2">SRW20</strain>
    </source>
</reference>
<accession>A0A409WUZ8</accession>